<dbReference type="NCBIfam" id="TIGR02283">
    <property type="entry name" value="MltB_2"/>
    <property type="match status" value="1"/>
</dbReference>
<dbReference type="InterPro" id="IPR023346">
    <property type="entry name" value="Lysozyme-like_dom_sf"/>
</dbReference>
<dbReference type="Gene3D" id="1.10.101.10">
    <property type="entry name" value="PGBD-like superfamily/PGBD"/>
    <property type="match status" value="1"/>
</dbReference>
<dbReference type="EMBL" id="JAOVQO010000015">
    <property type="protein sequence ID" value="MCU9849517.1"/>
    <property type="molecule type" value="Genomic_DNA"/>
</dbReference>
<evidence type="ECO:0000259" key="2">
    <source>
        <dbReference type="Pfam" id="PF01471"/>
    </source>
</evidence>
<dbReference type="Pfam" id="PF13406">
    <property type="entry name" value="SLT_2"/>
    <property type="match status" value="1"/>
</dbReference>
<keyword evidence="5" id="KW-1185">Reference proteome</keyword>
<feature type="signal peptide" evidence="1">
    <location>
        <begin position="1"/>
        <end position="20"/>
    </location>
</feature>
<dbReference type="InterPro" id="IPR031304">
    <property type="entry name" value="SLT_2"/>
</dbReference>
<dbReference type="Gene3D" id="1.10.8.350">
    <property type="entry name" value="Bacterial muramidase"/>
    <property type="match status" value="1"/>
</dbReference>
<gene>
    <name evidence="4" type="ORF">OEZ60_16065</name>
</gene>
<feature type="domain" description="Peptidoglycan binding-like" evidence="2">
    <location>
        <begin position="364"/>
        <end position="417"/>
    </location>
</feature>
<dbReference type="PANTHER" id="PTHR30163">
    <property type="entry name" value="MEMBRANE-BOUND LYTIC MUREIN TRANSGLYCOSYLASE B"/>
    <property type="match status" value="1"/>
</dbReference>
<dbReference type="InterPro" id="IPR002477">
    <property type="entry name" value="Peptidoglycan-bd-like"/>
</dbReference>
<dbReference type="Proteomes" id="UP001209535">
    <property type="component" value="Unassembled WGS sequence"/>
</dbReference>
<accession>A0ABT2X940</accession>
<comment type="caution">
    <text evidence="4">The sequence shown here is derived from an EMBL/GenBank/DDBJ whole genome shotgun (WGS) entry which is preliminary data.</text>
</comment>
<dbReference type="InterPro" id="IPR043426">
    <property type="entry name" value="MltB-like"/>
</dbReference>
<evidence type="ECO:0000259" key="3">
    <source>
        <dbReference type="Pfam" id="PF13406"/>
    </source>
</evidence>
<keyword evidence="1" id="KW-0732">Signal</keyword>
<dbReference type="SUPFAM" id="SSF47090">
    <property type="entry name" value="PGBD-like"/>
    <property type="match status" value="1"/>
</dbReference>
<feature type="domain" description="Transglycosylase SLT" evidence="3">
    <location>
        <begin position="50"/>
        <end position="341"/>
    </location>
</feature>
<sequence>MRQTAGIVTLCTLLPLVAEAAGSVPGVPAREGIFVEEPEKIVPAAYNQGFDRWINGFRGRAKAQGIRADVFDRAFRGVEYNTDVIAKDRNQSEFTKTIWDYLDSAASEKRVANGRAALAEHRKLLERIEATYGVDKEVVVAVWGLESSYGTHRGTMPLIESLATLAYDGRRGGFFESQLIAALKIVQAGDVDPRAMTGSWAGAMGHTQFIPTSYLAYAVDFTGDGKRDIWSDNPADALASTAAYLARFGWQKGRPWGVEVQLPRGFDFGLTGDRIKKSPSDWAALGVRDMDGRVVPNHGSASILMPAGARGAAFMIFKNFQVIERYNAADAYVIGVGHLADRIAGGGPIRTGWPRDDRALLFAERRELQERLTRAGFNTQGVDGKIGPNTIAAIRAYQRAIGMIPDGYASLDILKRLR</sequence>
<evidence type="ECO:0000313" key="5">
    <source>
        <dbReference type="Proteomes" id="UP001209535"/>
    </source>
</evidence>
<protein>
    <submittedName>
        <fullName evidence="4">Lytic murein transglycosylase</fullName>
    </submittedName>
</protein>
<dbReference type="RefSeq" id="WP_263338338.1">
    <property type="nucleotide sequence ID" value="NZ_JAOVQO010000015.1"/>
</dbReference>
<dbReference type="InterPro" id="IPR036366">
    <property type="entry name" value="PGBDSf"/>
</dbReference>
<proteinExistence type="predicted"/>
<feature type="chain" id="PRO_5045485021" evidence="1">
    <location>
        <begin position="21"/>
        <end position="418"/>
    </location>
</feature>
<name>A0ABT2X940_9RHOB</name>
<dbReference type="PANTHER" id="PTHR30163:SF8">
    <property type="entry name" value="LYTIC MUREIN TRANSGLYCOSYLASE"/>
    <property type="match status" value="1"/>
</dbReference>
<dbReference type="SUPFAM" id="SSF53955">
    <property type="entry name" value="Lysozyme-like"/>
    <property type="match status" value="1"/>
</dbReference>
<dbReference type="InterPro" id="IPR036365">
    <property type="entry name" value="PGBD-like_sf"/>
</dbReference>
<organism evidence="4 5">
    <name type="scientific">Albidovulum salinarum</name>
    <dbReference type="NCBI Taxonomy" id="2984153"/>
    <lineage>
        <taxon>Bacteria</taxon>
        <taxon>Pseudomonadati</taxon>
        <taxon>Pseudomonadota</taxon>
        <taxon>Alphaproteobacteria</taxon>
        <taxon>Rhodobacterales</taxon>
        <taxon>Paracoccaceae</taxon>
        <taxon>Albidovulum</taxon>
    </lineage>
</organism>
<evidence type="ECO:0000256" key="1">
    <source>
        <dbReference type="SAM" id="SignalP"/>
    </source>
</evidence>
<reference evidence="4 5" key="1">
    <citation type="submission" date="2022-10" db="EMBL/GenBank/DDBJ databases">
        <title>Defluviimonas sp. nov., isolated from ocean surface sediments.</title>
        <authorList>
            <person name="He W."/>
            <person name="Wang L."/>
            <person name="Zhang D.-F."/>
        </authorList>
    </citation>
    <scope>NUCLEOTIDE SEQUENCE [LARGE SCALE GENOMIC DNA]</scope>
    <source>
        <strain evidence="4 5">WL0024</strain>
    </source>
</reference>
<evidence type="ECO:0000313" key="4">
    <source>
        <dbReference type="EMBL" id="MCU9849517.1"/>
    </source>
</evidence>
<dbReference type="InterPro" id="IPR011970">
    <property type="entry name" value="MltB_2"/>
</dbReference>
<dbReference type="Pfam" id="PF01471">
    <property type="entry name" value="PG_binding_1"/>
    <property type="match status" value="1"/>
</dbReference>
<dbReference type="CDD" id="cd13399">
    <property type="entry name" value="Slt35-like"/>
    <property type="match status" value="1"/>
</dbReference>
<dbReference type="Gene3D" id="1.10.530.10">
    <property type="match status" value="1"/>
</dbReference>